<feature type="region of interest" description="Disordered" evidence="1">
    <location>
        <begin position="186"/>
        <end position="220"/>
    </location>
</feature>
<organism evidence="2 3">
    <name type="scientific">Pestalotiopsis fici (strain W106-1 / CGMCC3.15140)</name>
    <dbReference type="NCBI Taxonomy" id="1229662"/>
    <lineage>
        <taxon>Eukaryota</taxon>
        <taxon>Fungi</taxon>
        <taxon>Dikarya</taxon>
        <taxon>Ascomycota</taxon>
        <taxon>Pezizomycotina</taxon>
        <taxon>Sordariomycetes</taxon>
        <taxon>Xylariomycetidae</taxon>
        <taxon>Amphisphaeriales</taxon>
        <taxon>Sporocadaceae</taxon>
        <taxon>Pestalotiopsis</taxon>
    </lineage>
</organism>
<feature type="region of interest" description="Disordered" evidence="1">
    <location>
        <begin position="1"/>
        <end position="99"/>
    </location>
</feature>
<evidence type="ECO:0000256" key="1">
    <source>
        <dbReference type="SAM" id="MobiDB-lite"/>
    </source>
</evidence>
<feature type="compositionally biased region" description="Basic and acidic residues" evidence="1">
    <location>
        <begin position="321"/>
        <end position="330"/>
    </location>
</feature>
<feature type="compositionally biased region" description="Acidic residues" evidence="1">
    <location>
        <begin position="441"/>
        <end position="457"/>
    </location>
</feature>
<feature type="compositionally biased region" description="Polar residues" evidence="1">
    <location>
        <begin position="390"/>
        <end position="403"/>
    </location>
</feature>
<feature type="compositionally biased region" description="Polar residues" evidence="1">
    <location>
        <begin position="202"/>
        <end position="220"/>
    </location>
</feature>
<dbReference type="RefSeq" id="XP_007841629.1">
    <property type="nucleotide sequence ID" value="XM_007843438.1"/>
</dbReference>
<reference evidence="3" key="1">
    <citation type="journal article" date="2015" name="BMC Genomics">
        <title>Genomic and transcriptomic analysis of the endophytic fungus Pestalotiopsis fici reveals its lifestyle and high potential for synthesis of natural products.</title>
        <authorList>
            <person name="Wang X."/>
            <person name="Zhang X."/>
            <person name="Liu L."/>
            <person name="Xiang M."/>
            <person name="Wang W."/>
            <person name="Sun X."/>
            <person name="Che Y."/>
            <person name="Guo L."/>
            <person name="Liu G."/>
            <person name="Guo L."/>
            <person name="Wang C."/>
            <person name="Yin W.B."/>
            <person name="Stadler M."/>
            <person name="Zhang X."/>
            <person name="Liu X."/>
        </authorList>
    </citation>
    <scope>NUCLEOTIDE SEQUENCE [LARGE SCALE GENOMIC DNA]</scope>
    <source>
        <strain evidence="3">W106-1 / CGMCC3.15140</strain>
    </source>
</reference>
<dbReference type="AlphaFoldDB" id="W3WJE9"/>
<protein>
    <submittedName>
        <fullName evidence="2">Uncharacterized protein</fullName>
    </submittedName>
</protein>
<dbReference type="KEGG" id="pfy:PFICI_14857"/>
<dbReference type="EMBL" id="KI912122">
    <property type="protein sequence ID" value="ETS73252.1"/>
    <property type="molecule type" value="Genomic_DNA"/>
</dbReference>
<gene>
    <name evidence="2" type="ORF">PFICI_14857</name>
</gene>
<feature type="compositionally biased region" description="Polar residues" evidence="1">
    <location>
        <begin position="82"/>
        <end position="95"/>
    </location>
</feature>
<dbReference type="OrthoDB" id="3635128at2759"/>
<dbReference type="eggNOG" id="ENOG502TGS6">
    <property type="taxonomic scope" value="Eukaryota"/>
</dbReference>
<keyword evidence="3" id="KW-1185">Reference proteome</keyword>
<feature type="compositionally biased region" description="Pro residues" evidence="1">
    <location>
        <begin position="20"/>
        <end position="30"/>
    </location>
</feature>
<feature type="compositionally biased region" description="Acidic residues" evidence="1">
    <location>
        <begin position="365"/>
        <end position="375"/>
    </location>
</feature>
<accession>W3WJE9</accession>
<name>W3WJE9_PESFW</name>
<dbReference type="HOGENOM" id="CLU_496149_0_0_1"/>
<evidence type="ECO:0000313" key="3">
    <source>
        <dbReference type="Proteomes" id="UP000030651"/>
    </source>
</evidence>
<dbReference type="InParanoid" id="W3WJE9"/>
<evidence type="ECO:0000313" key="2">
    <source>
        <dbReference type="EMBL" id="ETS73252.1"/>
    </source>
</evidence>
<dbReference type="Proteomes" id="UP000030651">
    <property type="component" value="Unassembled WGS sequence"/>
</dbReference>
<dbReference type="GeneID" id="19279870"/>
<feature type="region of interest" description="Disordered" evidence="1">
    <location>
        <begin position="317"/>
        <end position="481"/>
    </location>
</feature>
<proteinExistence type="predicted"/>
<sequence>MDHLRSNVPDYYTPQQYTPIPLPSYPPPTFGAPTPYAGHHLHQSQTQHHPPIQYNPTRHGGQPPLVAQTPVPIPTPAPAPVSQQSNQAGSHSLDTSGHDETPLVGETSAVGGPKGFGRTSAVYQVDGNGKKRRVNAEDFRAQVEERTRNGESCEQIADALIAQGAQVTSKSVGRWRILWGFRKRAVRKQSKPPKPKEERISSKQIWQSRSKSDITRMTQQGLSSEEIAQIMTRRGMALKKGSSTIARLQTIWQLRGTEESRLKNRRYLSRRKARRLQLEEFQSYAKELGLENPDEWVKNKMDEPAIQQMRRDAAYELMGDDAPKPKEPKSKLPTRRRTRKSGNPPAGGQDAFAAHPDVANGNDADSSDNDDDEITADISLAPRTLRSGRVSGNNTFVMSGNESESSDQDAEYQPMDGVTTLEDVDNEIMDNGQHGYAPLFEQDDDDDEEDEASEEEPTAPAPVEASMNFTNATMVPVLPDDAERESMDRLINSADGYIAAAQLLKDLLQAKSLGQPAPRSLTGLPPSLSDIEAARHRLKEAAQATVGLL</sequence>